<dbReference type="EMBL" id="CAJNOC010000930">
    <property type="protein sequence ID" value="CAF0818610.1"/>
    <property type="molecule type" value="Genomic_DNA"/>
</dbReference>
<organism evidence="1 2">
    <name type="scientific">Brachionus calyciflorus</name>
    <dbReference type="NCBI Taxonomy" id="104777"/>
    <lineage>
        <taxon>Eukaryota</taxon>
        <taxon>Metazoa</taxon>
        <taxon>Spiralia</taxon>
        <taxon>Gnathifera</taxon>
        <taxon>Rotifera</taxon>
        <taxon>Eurotatoria</taxon>
        <taxon>Monogononta</taxon>
        <taxon>Pseudotrocha</taxon>
        <taxon>Ploima</taxon>
        <taxon>Brachionidae</taxon>
        <taxon>Brachionus</taxon>
    </lineage>
</organism>
<sequence length="116" mass="13579">MKFVEICECPDIDKILDWLQEKNLLPSMLICQCGKKCERKIREDVVDGRVWRCSCGRRKSIRTNSFFSQFSLSLKIILKLILYLALQMKQIDQAKLLGISRPTIISFQQRLRLIAC</sequence>
<evidence type="ECO:0000313" key="1">
    <source>
        <dbReference type="EMBL" id="CAF0818610.1"/>
    </source>
</evidence>
<comment type="caution">
    <text evidence="1">The sequence shown here is derived from an EMBL/GenBank/DDBJ whole genome shotgun (WGS) entry which is preliminary data.</text>
</comment>
<evidence type="ECO:0000313" key="2">
    <source>
        <dbReference type="Proteomes" id="UP000663879"/>
    </source>
</evidence>
<dbReference type="AlphaFoldDB" id="A0A813U4H1"/>
<dbReference type="Proteomes" id="UP000663879">
    <property type="component" value="Unassembled WGS sequence"/>
</dbReference>
<dbReference type="OrthoDB" id="10067637at2759"/>
<name>A0A813U4H1_9BILA</name>
<gene>
    <name evidence="1" type="ORF">OXX778_LOCUS7345</name>
</gene>
<protein>
    <submittedName>
        <fullName evidence="1">Uncharacterized protein</fullName>
    </submittedName>
</protein>
<proteinExistence type="predicted"/>
<accession>A0A813U4H1</accession>
<keyword evidence="2" id="KW-1185">Reference proteome</keyword>
<reference evidence="1" key="1">
    <citation type="submission" date="2021-02" db="EMBL/GenBank/DDBJ databases">
        <authorList>
            <person name="Nowell W R."/>
        </authorList>
    </citation>
    <scope>NUCLEOTIDE SEQUENCE</scope>
    <source>
        <strain evidence="1">Ploen Becks lab</strain>
    </source>
</reference>